<organism evidence="2 3">
    <name type="scientific">Niveibacterium umoris</name>
    <dbReference type="NCBI Taxonomy" id="1193620"/>
    <lineage>
        <taxon>Bacteria</taxon>
        <taxon>Pseudomonadati</taxon>
        <taxon>Pseudomonadota</taxon>
        <taxon>Betaproteobacteria</taxon>
        <taxon>Rhodocyclales</taxon>
        <taxon>Rhodocyclaceae</taxon>
        <taxon>Niveibacterium</taxon>
    </lineage>
</organism>
<evidence type="ECO:0000259" key="1">
    <source>
        <dbReference type="PROSITE" id="PS51725"/>
    </source>
</evidence>
<dbReference type="Proteomes" id="UP000561045">
    <property type="component" value="Unassembled WGS sequence"/>
</dbReference>
<dbReference type="AlphaFoldDB" id="A0A840BJR0"/>
<dbReference type="Pfam" id="PF03992">
    <property type="entry name" value="ABM"/>
    <property type="match status" value="1"/>
</dbReference>
<dbReference type="Gene3D" id="3.30.70.100">
    <property type="match status" value="1"/>
</dbReference>
<keyword evidence="2" id="KW-0560">Oxidoreductase</keyword>
<dbReference type="InterPro" id="IPR011008">
    <property type="entry name" value="Dimeric_a/b-barrel"/>
</dbReference>
<dbReference type="GO" id="GO:0004497">
    <property type="term" value="F:monooxygenase activity"/>
    <property type="evidence" value="ECO:0007669"/>
    <property type="project" value="UniProtKB-KW"/>
</dbReference>
<name>A0A840BJR0_9RHOO</name>
<keyword evidence="3" id="KW-1185">Reference proteome</keyword>
<dbReference type="EMBL" id="JACIET010000001">
    <property type="protein sequence ID" value="MBB4011809.1"/>
    <property type="molecule type" value="Genomic_DNA"/>
</dbReference>
<dbReference type="InterPro" id="IPR050744">
    <property type="entry name" value="AI-2_Isomerase_LsrG"/>
</dbReference>
<dbReference type="PANTHER" id="PTHR33336:SF15">
    <property type="entry name" value="ABM DOMAIN-CONTAINING PROTEIN"/>
    <property type="match status" value="1"/>
</dbReference>
<comment type="caution">
    <text evidence="2">The sequence shown here is derived from an EMBL/GenBank/DDBJ whole genome shotgun (WGS) entry which is preliminary data.</text>
</comment>
<feature type="domain" description="ABM" evidence="1">
    <location>
        <begin position="6"/>
        <end position="95"/>
    </location>
</feature>
<keyword evidence="2" id="KW-0503">Monooxygenase</keyword>
<proteinExistence type="predicted"/>
<dbReference type="SUPFAM" id="SSF54909">
    <property type="entry name" value="Dimeric alpha+beta barrel"/>
    <property type="match status" value="1"/>
</dbReference>
<evidence type="ECO:0000313" key="2">
    <source>
        <dbReference type="EMBL" id="MBB4011809.1"/>
    </source>
</evidence>
<dbReference type="InterPro" id="IPR007138">
    <property type="entry name" value="ABM_dom"/>
</dbReference>
<accession>A0A840BJR0</accession>
<reference evidence="2 3" key="1">
    <citation type="submission" date="2020-08" db="EMBL/GenBank/DDBJ databases">
        <title>Genomic Encyclopedia of Type Strains, Phase IV (KMG-IV): sequencing the most valuable type-strain genomes for metagenomic binning, comparative biology and taxonomic classification.</title>
        <authorList>
            <person name="Goeker M."/>
        </authorList>
    </citation>
    <scope>NUCLEOTIDE SEQUENCE [LARGE SCALE GENOMIC DNA]</scope>
    <source>
        <strain evidence="2 3">DSM 106739</strain>
    </source>
</reference>
<sequence length="104" mass="11760">MSKPPIHVITLAEVVPQHEAEVVRVLRQVAELTRQEEGCLRYDLYRDSGTPMRINTIEVWADEASLNRHMNAPHVKTAIMALIGKLAGIPQFRVLQAIDEFEVS</sequence>
<protein>
    <submittedName>
        <fullName evidence="2">Quinol monooxygenase YgiN</fullName>
    </submittedName>
</protein>
<dbReference type="RefSeq" id="WP_183632759.1">
    <property type="nucleotide sequence ID" value="NZ_BAABLE010000011.1"/>
</dbReference>
<dbReference type="PANTHER" id="PTHR33336">
    <property type="entry name" value="QUINOL MONOOXYGENASE YGIN-RELATED"/>
    <property type="match status" value="1"/>
</dbReference>
<gene>
    <name evidence="2" type="ORF">GGR36_001117</name>
</gene>
<evidence type="ECO:0000313" key="3">
    <source>
        <dbReference type="Proteomes" id="UP000561045"/>
    </source>
</evidence>
<dbReference type="PROSITE" id="PS51725">
    <property type="entry name" value="ABM"/>
    <property type="match status" value="1"/>
</dbReference>